<dbReference type="GO" id="GO:0005886">
    <property type="term" value="C:plasma membrane"/>
    <property type="evidence" value="ECO:0007669"/>
    <property type="project" value="UniProtKB-SubCell"/>
</dbReference>
<evidence type="ECO:0000256" key="7">
    <source>
        <dbReference type="ARBA" id="ARBA00023180"/>
    </source>
</evidence>
<dbReference type="PANTHER" id="PTHR42643:SF30">
    <property type="entry name" value="IONOTROPIC RECEPTOR 40A-RELATED"/>
    <property type="match status" value="1"/>
</dbReference>
<keyword evidence="3 8" id="KW-0812">Transmembrane</keyword>
<feature type="chain" id="PRO_5017700985" description="Putative ionotropic receptor ligand binding domain-containing protein" evidence="9">
    <location>
        <begin position="22"/>
        <end position="627"/>
    </location>
</feature>
<keyword evidence="4 8" id="KW-1133">Transmembrane helix</keyword>
<evidence type="ECO:0000256" key="6">
    <source>
        <dbReference type="ARBA" id="ARBA00023170"/>
    </source>
</evidence>
<evidence type="ECO:0000256" key="2">
    <source>
        <dbReference type="ARBA" id="ARBA00022475"/>
    </source>
</evidence>
<evidence type="ECO:0000313" key="12">
    <source>
        <dbReference type="Proteomes" id="UP000092461"/>
    </source>
</evidence>
<feature type="domain" description="Putative ionotropic receptor ligand binding" evidence="10">
    <location>
        <begin position="51"/>
        <end position="234"/>
    </location>
</feature>
<dbReference type="InterPro" id="IPR052192">
    <property type="entry name" value="Insect_Ionotropic_Sensory_Rcpt"/>
</dbReference>
<dbReference type="Gene3D" id="3.40.190.10">
    <property type="entry name" value="Periplasmic binding protein-like II"/>
    <property type="match status" value="1"/>
</dbReference>
<comment type="subcellular location">
    <subcellularLocation>
        <location evidence="1">Cell membrane</location>
        <topology evidence="1">Multi-pass membrane protein</topology>
    </subcellularLocation>
</comment>
<evidence type="ECO:0000256" key="5">
    <source>
        <dbReference type="ARBA" id="ARBA00023136"/>
    </source>
</evidence>
<evidence type="ECO:0000256" key="9">
    <source>
        <dbReference type="SAM" id="SignalP"/>
    </source>
</evidence>
<dbReference type="VEuPathDB" id="VectorBase:LLOJ010925"/>
<dbReference type="EnsemblMetazoa" id="LLOJ010925-RA">
    <property type="protein sequence ID" value="LLOJ010925-PA"/>
    <property type="gene ID" value="LLOJ010925"/>
</dbReference>
<evidence type="ECO:0000256" key="1">
    <source>
        <dbReference type="ARBA" id="ARBA00004651"/>
    </source>
</evidence>
<dbReference type="SUPFAM" id="SSF53850">
    <property type="entry name" value="Periplasmic binding protein-like II"/>
    <property type="match status" value="1"/>
</dbReference>
<keyword evidence="12" id="KW-1185">Reference proteome</keyword>
<dbReference type="AlphaFoldDB" id="A0A3F2ZDF9"/>
<dbReference type="EMBL" id="AJWK01019049">
    <property type="status" value="NOT_ANNOTATED_CDS"/>
    <property type="molecule type" value="Genomic_DNA"/>
</dbReference>
<evidence type="ECO:0000259" key="10">
    <source>
        <dbReference type="Pfam" id="PF24061"/>
    </source>
</evidence>
<keyword evidence="2" id="KW-1003">Cell membrane</keyword>
<accession>A0A3F2ZDF9</accession>
<dbReference type="PANTHER" id="PTHR42643">
    <property type="entry name" value="IONOTROPIC RECEPTOR 20A-RELATED"/>
    <property type="match status" value="1"/>
</dbReference>
<name>A0A3F2ZDF9_LUTLO</name>
<keyword evidence="5 8" id="KW-0472">Membrane</keyword>
<keyword evidence="6" id="KW-0675">Receptor</keyword>
<evidence type="ECO:0000256" key="8">
    <source>
        <dbReference type="SAM" id="Phobius"/>
    </source>
</evidence>
<feature type="transmembrane region" description="Helical" evidence="8">
    <location>
        <begin position="356"/>
        <end position="381"/>
    </location>
</feature>
<evidence type="ECO:0000313" key="11">
    <source>
        <dbReference type="EnsemblMetazoa" id="LLOJ010925-PA"/>
    </source>
</evidence>
<protein>
    <recommendedName>
        <fullName evidence="10">Putative ionotropic receptor ligand binding domain-containing protein</fullName>
    </recommendedName>
</protein>
<reference evidence="11" key="1">
    <citation type="submission" date="2020-05" db="UniProtKB">
        <authorList>
            <consortium name="EnsemblMetazoa"/>
        </authorList>
    </citation>
    <scope>IDENTIFICATION</scope>
    <source>
        <strain evidence="11">Jacobina</strain>
    </source>
</reference>
<feature type="transmembrane region" description="Helical" evidence="8">
    <location>
        <begin position="591"/>
        <end position="611"/>
    </location>
</feature>
<organism evidence="11 12">
    <name type="scientific">Lutzomyia longipalpis</name>
    <name type="common">Sand fly</name>
    <dbReference type="NCBI Taxonomy" id="7200"/>
    <lineage>
        <taxon>Eukaryota</taxon>
        <taxon>Metazoa</taxon>
        <taxon>Ecdysozoa</taxon>
        <taxon>Arthropoda</taxon>
        <taxon>Hexapoda</taxon>
        <taxon>Insecta</taxon>
        <taxon>Pterygota</taxon>
        <taxon>Neoptera</taxon>
        <taxon>Endopterygota</taxon>
        <taxon>Diptera</taxon>
        <taxon>Nematocera</taxon>
        <taxon>Psychodoidea</taxon>
        <taxon>Psychodidae</taxon>
        <taxon>Lutzomyia</taxon>
        <taxon>Lutzomyia</taxon>
    </lineage>
</organism>
<dbReference type="InterPro" id="IPR056198">
    <property type="entry name" value="LBD_receptor"/>
</dbReference>
<feature type="transmembrane region" description="Helical" evidence="8">
    <location>
        <begin position="422"/>
        <end position="441"/>
    </location>
</feature>
<dbReference type="Proteomes" id="UP000092461">
    <property type="component" value="Unassembled WGS sequence"/>
</dbReference>
<dbReference type="Pfam" id="PF24061">
    <property type="entry name" value="LBD_receptor"/>
    <property type="match status" value="1"/>
</dbReference>
<evidence type="ECO:0000256" key="3">
    <source>
        <dbReference type="ARBA" id="ARBA00022692"/>
    </source>
</evidence>
<sequence>MKRLDVLVVVVFVSIGAATVAQDFEGLSVKRVTAAGDSLNLTKLCIQRLWDPLSELLTRILIQFYAKETIFVTITSSAEDQANQLTQSDIVNGFLDDVGEEISVRLEGERTSPGRSLRVHNVFIVDSYKSFQKIFNATTLDYFDFTGYYTILLTNLRRNNEGDIKRILQDCWELYLVNVIIISYDAMNIKEVLVHTYFPYTAKHCGVVKPIIYDSIGEKSLFKEIDFFPDKVGNFYGCSLIAGTLHFLPFMAIVPQLISKSFLYRGFEGILMTNLAKRLNFTIFHKTSDEDWGKLDGENSTGLSGMLFRGEVNFTIGGFGFSMEHQESLSNTMFYYATPLTLLIPPGRPISALEKLFLPLSFTTWMLLSVVFILAIVFIVIGKFITPQTRDFVFGQRNNYPFINLISIFYGGPMMPLPRRNFARFLVMMWILFCLVVNILADPVKICNLLVLLQVGDFFISIPTYGEMYRIVSAEILHEHRFKTLDPNFKGAITITGISAAYLREKYGNKRFHLSKDQICEFYISILLRRHSYLREPFDRELWRYRESGLIDYWVKASLYTKTGNEKVREYLEDSTNHDDPKPLNIAHLRGIFAFYFIYSFIGLVVFLLEMQSRRSRLIRRICDFLN</sequence>
<evidence type="ECO:0000256" key="4">
    <source>
        <dbReference type="ARBA" id="ARBA00022989"/>
    </source>
</evidence>
<keyword evidence="9" id="KW-0732">Signal</keyword>
<proteinExistence type="predicted"/>
<feature type="signal peptide" evidence="9">
    <location>
        <begin position="1"/>
        <end position="21"/>
    </location>
</feature>
<keyword evidence="7" id="KW-0325">Glycoprotein</keyword>